<dbReference type="SUPFAM" id="SSF50965">
    <property type="entry name" value="Galactose oxidase, central domain"/>
    <property type="match status" value="1"/>
</dbReference>
<dbReference type="InterPro" id="IPR036047">
    <property type="entry name" value="F-box-like_dom_sf"/>
</dbReference>
<dbReference type="PANTHER" id="PTHR31672:SF7">
    <property type="entry name" value="F-BOX DOMAIN-CONTAINING PROTEIN"/>
    <property type="match status" value="1"/>
</dbReference>
<dbReference type="InterPro" id="IPR015915">
    <property type="entry name" value="Kelch-typ_b-propeller"/>
</dbReference>
<evidence type="ECO:0000259" key="1">
    <source>
        <dbReference type="PROSITE" id="PS50181"/>
    </source>
</evidence>
<dbReference type="Gramene" id="Mp8g13970.1">
    <property type="protein sequence ID" value="Mp8g13970.1.cds1"/>
    <property type="gene ID" value="Mp8g13970"/>
</dbReference>
<dbReference type="Pfam" id="PF00646">
    <property type="entry name" value="F-box"/>
    <property type="match status" value="1"/>
</dbReference>
<reference evidence="3" key="1">
    <citation type="journal article" date="2017" name="Cell">
        <title>Insights into land plant evolution garnered from the Marchantia polymorpha genome.</title>
        <authorList>
            <person name="Bowman J.L."/>
            <person name="Kohchi T."/>
            <person name="Yamato K.T."/>
            <person name="Jenkins J."/>
            <person name="Shu S."/>
            <person name="Ishizaki K."/>
            <person name="Yamaoka S."/>
            <person name="Nishihama R."/>
            <person name="Nakamura Y."/>
            <person name="Berger F."/>
            <person name="Adam C."/>
            <person name="Aki S.S."/>
            <person name="Althoff F."/>
            <person name="Araki T."/>
            <person name="Arteaga-Vazquez M.A."/>
            <person name="Balasubrmanian S."/>
            <person name="Barry K."/>
            <person name="Bauer D."/>
            <person name="Boehm C.R."/>
            <person name="Briginshaw L."/>
            <person name="Caballero-Perez J."/>
            <person name="Catarino B."/>
            <person name="Chen F."/>
            <person name="Chiyoda S."/>
            <person name="Chovatia M."/>
            <person name="Davies K.M."/>
            <person name="Delmans M."/>
            <person name="Demura T."/>
            <person name="Dierschke T."/>
            <person name="Dolan L."/>
            <person name="Dorantes-Acosta A.E."/>
            <person name="Eklund D.M."/>
            <person name="Florent S.N."/>
            <person name="Flores-Sandoval E."/>
            <person name="Fujiyama A."/>
            <person name="Fukuzawa H."/>
            <person name="Galik B."/>
            <person name="Grimanelli D."/>
            <person name="Grimwood J."/>
            <person name="Grossniklaus U."/>
            <person name="Hamada T."/>
            <person name="Haseloff J."/>
            <person name="Hetherington A.J."/>
            <person name="Higo A."/>
            <person name="Hirakawa Y."/>
            <person name="Hundley H.N."/>
            <person name="Ikeda Y."/>
            <person name="Inoue K."/>
            <person name="Inoue S.I."/>
            <person name="Ishida S."/>
            <person name="Jia Q."/>
            <person name="Kakita M."/>
            <person name="Kanazawa T."/>
            <person name="Kawai Y."/>
            <person name="Kawashima T."/>
            <person name="Kennedy M."/>
            <person name="Kinose K."/>
            <person name="Kinoshita T."/>
            <person name="Kohara Y."/>
            <person name="Koide E."/>
            <person name="Komatsu K."/>
            <person name="Kopischke S."/>
            <person name="Kubo M."/>
            <person name="Kyozuka J."/>
            <person name="Lagercrantz U."/>
            <person name="Lin S.S."/>
            <person name="Lindquist E."/>
            <person name="Lipzen A.M."/>
            <person name="Lu C.W."/>
            <person name="De Luna E."/>
            <person name="Martienssen R.A."/>
            <person name="Minamino N."/>
            <person name="Mizutani M."/>
            <person name="Mizutani M."/>
            <person name="Mochizuki N."/>
            <person name="Monte I."/>
            <person name="Mosher R."/>
            <person name="Nagasaki H."/>
            <person name="Nakagami H."/>
            <person name="Naramoto S."/>
            <person name="Nishitani K."/>
            <person name="Ohtani M."/>
            <person name="Okamoto T."/>
            <person name="Okumura M."/>
            <person name="Phillips J."/>
            <person name="Pollak B."/>
            <person name="Reinders A."/>
            <person name="Rovekamp M."/>
            <person name="Sano R."/>
            <person name="Sawa S."/>
            <person name="Schmid M.W."/>
            <person name="Shirakawa M."/>
            <person name="Solano R."/>
            <person name="Spunde A."/>
            <person name="Suetsugu N."/>
            <person name="Sugano S."/>
            <person name="Sugiyama A."/>
            <person name="Sun R."/>
            <person name="Suzuki Y."/>
            <person name="Takenaka M."/>
            <person name="Takezawa D."/>
            <person name="Tomogane H."/>
            <person name="Tsuzuki M."/>
            <person name="Ueda T."/>
            <person name="Umeda M."/>
            <person name="Ward J.M."/>
            <person name="Watanabe Y."/>
            <person name="Yazaki K."/>
            <person name="Yokoyama R."/>
            <person name="Yoshitake Y."/>
            <person name="Yotsui I."/>
            <person name="Zachgo S."/>
            <person name="Schmutz J."/>
        </authorList>
    </citation>
    <scope>NUCLEOTIDE SEQUENCE [LARGE SCALE GENOMIC DNA]</scope>
    <source>
        <strain evidence="3">Tak-1</strain>
    </source>
</reference>
<sequence>MDSKLWSRLPEDEQVMVLSFLPWFEILRLRVVCVKWNQILRSSEFRQNWRGRESSQTPLCFMGSKDYGTRIYNPALQKWQDCGRSFVTFRMDEGVYKAPDARVMGSARGLLLLQILLGPGYAAATPHSLMQDLFVVNPLDPLNKKRVRLLPHLQHPNTSSVLGMAWNDITRSHQILFQHHPEGLIFNDISSQESNMWTFYSYDVENDAWDRVARWPKDRYRDFQSPSIAGGNFQCLAKMCSSSLPYGSTPPSVQRFRYYLRDKSGKNWLNEPTWVELEDHGAPSLPYPLHFAILFHQDHETFVAGGEVSFSLVDNSDEYIGLQGFTVWKLHEERSEESECEENQWLEIHRMPSEIVDTFRKGVNMQFYCAANEKFLIVANWWRDCAVLDMNNMSWRVLPPEPHNLSAESPIREELFDLFYLHLCEPRLDILL</sequence>
<dbReference type="InterPro" id="IPR001810">
    <property type="entry name" value="F-box_dom"/>
</dbReference>
<evidence type="ECO:0000313" key="3">
    <source>
        <dbReference type="Proteomes" id="UP000244005"/>
    </source>
</evidence>
<dbReference type="Gene3D" id="2.120.10.80">
    <property type="entry name" value="Kelch-type beta propeller"/>
    <property type="match status" value="1"/>
</dbReference>
<dbReference type="InterPro" id="IPR011043">
    <property type="entry name" value="Gal_Oxase/kelch_b-propeller"/>
</dbReference>
<organism evidence="2 3">
    <name type="scientific">Marchantia polymorpha</name>
    <name type="common">Common liverwort</name>
    <name type="synonym">Marchantia aquatica</name>
    <dbReference type="NCBI Taxonomy" id="3197"/>
    <lineage>
        <taxon>Eukaryota</taxon>
        <taxon>Viridiplantae</taxon>
        <taxon>Streptophyta</taxon>
        <taxon>Embryophyta</taxon>
        <taxon>Marchantiophyta</taxon>
        <taxon>Marchantiopsida</taxon>
        <taxon>Marchantiidae</taxon>
        <taxon>Marchantiales</taxon>
        <taxon>Marchantiaceae</taxon>
        <taxon>Marchantia</taxon>
    </lineage>
</organism>
<dbReference type="SMART" id="SM00256">
    <property type="entry name" value="FBOX"/>
    <property type="match status" value="1"/>
</dbReference>
<feature type="domain" description="F-box" evidence="1">
    <location>
        <begin position="3"/>
        <end position="52"/>
    </location>
</feature>
<gene>
    <name evidence="2" type="ORF">MARPO_0108s0022</name>
</gene>
<name>A0A2R6WCV1_MARPO</name>
<dbReference type="PROSITE" id="PS50181">
    <property type="entry name" value="FBOX"/>
    <property type="match status" value="1"/>
</dbReference>
<proteinExistence type="predicted"/>
<dbReference type="EMBL" id="KZ772780">
    <property type="protein sequence ID" value="PTQ31674.1"/>
    <property type="molecule type" value="Genomic_DNA"/>
</dbReference>
<dbReference type="InterPro" id="IPR050796">
    <property type="entry name" value="SCF_F-box_component"/>
</dbReference>
<protein>
    <recommendedName>
        <fullName evidence="1">F-box domain-containing protein</fullName>
    </recommendedName>
</protein>
<keyword evidence="3" id="KW-1185">Reference proteome</keyword>
<dbReference type="AlphaFoldDB" id="A0A2R6WCV1"/>
<accession>A0A2R6WCV1</accession>
<dbReference type="SUPFAM" id="SSF81383">
    <property type="entry name" value="F-box domain"/>
    <property type="match status" value="1"/>
</dbReference>
<dbReference type="PANTHER" id="PTHR31672">
    <property type="entry name" value="BNACNNG10540D PROTEIN"/>
    <property type="match status" value="1"/>
</dbReference>
<dbReference type="Proteomes" id="UP000244005">
    <property type="component" value="Unassembled WGS sequence"/>
</dbReference>
<evidence type="ECO:0000313" key="2">
    <source>
        <dbReference type="EMBL" id="PTQ31674.1"/>
    </source>
</evidence>